<dbReference type="GO" id="GO:0046081">
    <property type="term" value="P:dUTP catabolic process"/>
    <property type="evidence" value="ECO:0007669"/>
    <property type="project" value="UniProtKB-UniRule"/>
</dbReference>
<dbReference type="CDD" id="cd07557">
    <property type="entry name" value="trimeric_dUTPase"/>
    <property type="match status" value="1"/>
</dbReference>
<keyword evidence="6" id="KW-0460">Magnesium</keyword>
<dbReference type="InterPro" id="IPR036157">
    <property type="entry name" value="dUTPase-like_sf"/>
</dbReference>
<dbReference type="SUPFAM" id="SSF51283">
    <property type="entry name" value="dUTPase-like"/>
    <property type="match status" value="1"/>
</dbReference>
<dbReference type="GO" id="GO:0004170">
    <property type="term" value="F:dUTP diphosphatase activity"/>
    <property type="evidence" value="ECO:0007669"/>
    <property type="project" value="UniProtKB-UniRule"/>
</dbReference>
<comment type="function">
    <text evidence="6">Involved in nucleotide metabolism via production of dUMP, the immediate precursor of thymidine nucleotides, and decreases the intracellular concentration of dUTP so that uracil cannot be incorporated into DNA.</text>
</comment>
<dbReference type="InterPro" id="IPR033704">
    <property type="entry name" value="dUTPase_trimeric"/>
</dbReference>
<feature type="domain" description="dUTPase-like" evidence="7">
    <location>
        <begin position="60"/>
        <end position="185"/>
    </location>
</feature>
<comment type="pathway">
    <text evidence="1 6">Pyrimidine metabolism; dUMP biosynthesis; dUMP from dCTP (dUTP route): step 2/2.</text>
</comment>
<dbReference type="EMBL" id="ML004275">
    <property type="protein sequence ID" value="RKP33166.1"/>
    <property type="molecule type" value="Genomic_DNA"/>
</dbReference>
<dbReference type="NCBIfam" id="NF001862">
    <property type="entry name" value="PRK00601.1"/>
    <property type="match status" value="1"/>
</dbReference>
<dbReference type="InterPro" id="IPR008181">
    <property type="entry name" value="dUTPase"/>
</dbReference>
<evidence type="ECO:0000256" key="2">
    <source>
        <dbReference type="ARBA" id="ARBA00006581"/>
    </source>
</evidence>
<dbReference type="Proteomes" id="UP000268162">
    <property type="component" value="Unassembled WGS sequence"/>
</dbReference>
<dbReference type="UniPathway" id="UPA00610">
    <property type="reaction ID" value="UER00666"/>
</dbReference>
<comment type="catalytic activity">
    <reaction evidence="6">
        <text>dUTP + H2O = dUMP + diphosphate + H(+)</text>
        <dbReference type="Rhea" id="RHEA:10248"/>
        <dbReference type="ChEBI" id="CHEBI:15377"/>
        <dbReference type="ChEBI" id="CHEBI:15378"/>
        <dbReference type="ChEBI" id="CHEBI:33019"/>
        <dbReference type="ChEBI" id="CHEBI:61555"/>
        <dbReference type="ChEBI" id="CHEBI:246422"/>
        <dbReference type="EC" id="3.6.1.23"/>
    </reaction>
</comment>
<accession>A0A4P9ZIX2</accession>
<comment type="similarity">
    <text evidence="2 6">Belongs to the dUTPase family.</text>
</comment>
<keyword evidence="5 6" id="KW-0546">Nucleotide metabolism</keyword>
<dbReference type="Gene3D" id="2.70.40.10">
    <property type="match status" value="1"/>
</dbReference>
<organism evidence="8 9">
    <name type="scientific">Dimargaris cristalligena</name>
    <dbReference type="NCBI Taxonomy" id="215637"/>
    <lineage>
        <taxon>Eukaryota</taxon>
        <taxon>Fungi</taxon>
        <taxon>Fungi incertae sedis</taxon>
        <taxon>Zoopagomycota</taxon>
        <taxon>Kickxellomycotina</taxon>
        <taxon>Dimargaritomycetes</taxon>
        <taxon>Dimargaritales</taxon>
        <taxon>Dimargaritaceae</taxon>
        <taxon>Dimargaris</taxon>
    </lineage>
</organism>
<keyword evidence="9" id="KW-1185">Reference proteome</keyword>
<keyword evidence="6" id="KW-0479">Metal-binding</keyword>
<dbReference type="EC" id="3.6.1.23" evidence="6"/>
<dbReference type="NCBIfam" id="TIGR00576">
    <property type="entry name" value="dut"/>
    <property type="match status" value="1"/>
</dbReference>
<proteinExistence type="inferred from homology"/>
<evidence type="ECO:0000313" key="9">
    <source>
        <dbReference type="Proteomes" id="UP000268162"/>
    </source>
</evidence>
<evidence type="ECO:0000259" key="7">
    <source>
        <dbReference type="Pfam" id="PF00692"/>
    </source>
</evidence>
<evidence type="ECO:0000256" key="5">
    <source>
        <dbReference type="ARBA" id="ARBA00023080"/>
    </source>
</evidence>
<comment type="subunit">
    <text evidence="3 6">Homotrimer.</text>
</comment>
<dbReference type="GO" id="GO:0006226">
    <property type="term" value="P:dUMP biosynthetic process"/>
    <property type="evidence" value="ECO:0007669"/>
    <property type="project" value="UniProtKB-UniRule"/>
</dbReference>
<dbReference type="PANTHER" id="PTHR11241">
    <property type="entry name" value="DEOXYURIDINE 5'-TRIPHOSPHATE NUCLEOTIDOHYDROLASE"/>
    <property type="match status" value="1"/>
</dbReference>
<dbReference type="AlphaFoldDB" id="A0A4P9ZIX2"/>
<reference evidence="9" key="1">
    <citation type="journal article" date="2018" name="Nat. Microbiol.">
        <title>Leveraging single-cell genomics to expand the fungal tree of life.</title>
        <authorList>
            <person name="Ahrendt S.R."/>
            <person name="Quandt C.A."/>
            <person name="Ciobanu D."/>
            <person name="Clum A."/>
            <person name="Salamov A."/>
            <person name="Andreopoulos B."/>
            <person name="Cheng J.F."/>
            <person name="Woyke T."/>
            <person name="Pelin A."/>
            <person name="Henrissat B."/>
            <person name="Reynolds N.K."/>
            <person name="Benny G.L."/>
            <person name="Smith M.E."/>
            <person name="James T.Y."/>
            <person name="Grigoriev I.V."/>
        </authorList>
    </citation>
    <scope>NUCLEOTIDE SEQUENCE [LARGE SCALE GENOMIC DNA]</scope>
    <source>
        <strain evidence="9">RSA 468</strain>
    </source>
</reference>
<dbReference type="PANTHER" id="PTHR11241:SF0">
    <property type="entry name" value="DEOXYURIDINE 5'-TRIPHOSPHATE NUCLEOTIDOHYDROLASE"/>
    <property type="match status" value="1"/>
</dbReference>
<dbReference type="GO" id="GO:0000287">
    <property type="term" value="F:magnesium ion binding"/>
    <property type="evidence" value="ECO:0007669"/>
    <property type="project" value="UniProtKB-UniRule"/>
</dbReference>
<evidence type="ECO:0000313" key="8">
    <source>
        <dbReference type="EMBL" id="RKP33166.1"/>
    </source>
</evidence>
<sequence>MQEYNFTVWHQPGRVHNNADGLSRLATPQVVDLVDEPLVGWTHTEKKNTTVAVRRCHPQAVLPTRATQGAAGYDLACAIEFDLAPHECAKVATGWALQMEPPMVALIRERSSLGLRHIAVRGGIIDADFRGEVQVLMHNLTPEPLHFEAGDRIAQLLFQEYASPELCEATTLDPTPRGSAGFGST</sequence>
<dbReference type="InterPro" id="IPR029054">
    <property type="entry name" value="dUTPase-like"/>
</dbReference>
<evidence type="ECO:0000256" key="6">
    <source>
        <dbReference type="RuleBase" id="RU367024"/>
    </source>
</evidence>
<keyword evidence="4 6" id="KW-0378">Hydrolase</keyword>
<dbReference type="STRING" id="215637.A0A4P9ZIX2"/>
<evidence type="ECO:0000256" key="3">
    <source>
        <dbReference type="ARBA" id="ARBA00011233"/>
    </source>
</evidence>
<evidence type="ECO:0000256" key="4">
    <source>
        <dbReference type="ARBA" id="ARBA00022801"/>
    </source>
</evidence>
<gene>
    <name evidence="8" type="ORF">BJ085DRAFT_21404</name>
</gene>
<name>A0A4P9ZIX2_9FUNG</name>
<comment type="cofactor">
    <cofactor evidence="6">
        <name>Mg(2+)</name>
        <dbReference type="ChEBI" id="CHEBI:18420"/>
    </cofactor>
</comment>
<evidence type="ECO:0000256" key="1">
    <source>
        <dbReference type="ARBA" id="ARBA00005142"/>
    </source>
</evidence>
<feature type="non-terminal residue" evidence="8">
    <location>
        <position position="185"/>
    </location>
</feature>
<protein>
    <recommendedName>
        <fullName evidence="6">Deoxyuridine 5'-triphosphate nucleotidohydrolase</fullName>
        <shortName evidence="6">dUTPase</shortName>
        <ecNumber evidence="6">3.6.1.23</ecNumber>
    </recommendedName>
    <alternativeName>
        <fullName evidence="6">dUTP pyrophosphatase</fullName>
    </alternativeName>
</protein>
<dbReference type="Pfam" id="PF00692">
    <property type="entry name" value="dUTPase"/>
    <property type="match status" value="1"/>
</dbReference>